<proteinExistence type="predicted"/>
<dbReference type="AlphaFoldDB" id="A0A3S5B1J0"/>
<reference evidence="1 2" key="1">
    <citation type="submission" date="2018-12" db="EMBL/GenBank/DDBJ databases">
        <authorList>
            <consortium name="Pathogen Informatics"/>
        </authorList>
    </citation>
    <scope>NUCLEOTIDE SEQUENCE [LARGE SCALE GENOMIC DNA]</scope>
    <source>
        <strain evidence="1 2">NCTC12742</strain>
    </source>
</reference>
<dbReference type="RefSeq" id="WP_004284778.1">
    <property type="nucleotide sequence ID" value="NZ_CAUJRG010000003.1"/>
</dbReference>
<dbReference type="EMBL" id="LR134533">
    <property type="protein sequence ID" value="VEJ49104.1"/>
    <property type="molecule type" value="Genomic_DNA"/>
</dbReference>
<protein>
    <submittedName>
        <fullName evidence="1">Uncharacterized protein</fullName>
    </submittedName>
</protein>
<gene>
    <name evidence="1" type="ORF">NCTC12742_00031</name>
</gene>
<dbReference type="STRING" id="28091.SAMEA3174300_00686"/>
<dbReference type="Proteomes" id="UP000272771">
    <property type="component" value="Chromosome"/>
</dbReference>
<sequence length="152" mass="18314">MLLAGFVTPTTVFLTESYERDFLNDMFKKLNKFIKKEKIDDGDLISDRLYRRYIRFSEVEKAESILRAIEIDFLNENEDNRQRYQMFFDTFYKCAEEMKYLLEIGREYGRLQIGLVELPYSAEEKQLSNEYYDSLPSNVEPVWMRSHLLINK</sequence>
<keyword evidence="2" id="KW-1185">Reference proteome</keyword>
<name>A0A3S5B1J0_9NEIS</name>
<evidence type="ECO:0000313" key="2">
    <source>
        <dbReference type="Proteomes" id="UP000272771"/>
    </source>
</evidence>
<accession>A0A3S5B1J0</accession>
<organism evidence="1 2">
    <name type="scientific">Neisseria weaveri</name>
    <dbReference type="NCBI Taxonomy" id="28091"/>
    <lineage>
        <taxon>Bacteria</taxon>
        <taxon>Pseudomonadati</taxon>
        <taxon>Pseudomonadota</taxon>
        <taxon>Betaproteobacteria</taxon>
        <taxon>Neisseriales</taxon>
        <taxon>Neisseriaceae</taxon>
        <taxon>Neisseria</taxon>
    </lineage>
</organism>
<evidence type="ECO:0000313" key="1">
    <source>
        <dbReference type="EMBL" id="VEJ49104.1"/>
    </source>
</evidence>